<proteinExistence type="predicted"/>
<dbReference type="InterPro" id="IPR009100">
    <property type="entry name" value="AcylCoA_DH/oxidase_NM_dom_sf"/>
</dbReference>
<dbReference type="Pfam" id="PF02771">
    <property type="entry name" value="Acyl-CoA_dh_N"/>
    <property type="match status" value="1"/>
</dbReference>
<feature type="domain" description="Acyl-CoA dehydrogenase C-terminal" evidence="5">
    <location>
        <begin position="250"/>
        <end position="370"/>
    </location>
</feature>
<keyword evidence="1" id="KW-0285">Flavoprotein</keyword>
<dbReference type="Gene3D" id="1.10.540.10">
    <property type="entry name" value="Acyl-CoA dehydrogenase/oxidase, N-terminal domain"/>
    <property type="match status" value="1"/>
</dbReference>
<dbReference type="InterPro" id="IPR046373">
    <property type="entry name" value="Acyl-CoA_Oxase/DH_mid-dom_sf"/>
</dbReference>
<dbReference type="SUPFAM" id="SSF56645">
    <property type="entry name" value="Acyl-CoA dehydrogenase NM domain-like"/>
    <property type="match status" value="1"/>
</dbReference>
<evidence type="ECO:0000259" key="4">
    <source>
        <dbReference type="Pfam" id="PF02771"/>
    </source>
</evidence>
<dbReference type="InterPro" id="IPR013107">
    <property type="entry name" value="Acyl-CoA_DH_C"/>
</dbReference>
<dbReference type="RefSeq" id="WP_276095315.1">
    <property type="nucleotide sequence ID" value="NZ_JARJBC010000016.1"/>
</dbReference>
<dbReference type="Gene3D" id="1.20.140.10">
    <property type="entry name" value="Butyryl-CoA Dehydrogenase, subunit A, domain 3"/>
    <property type="match status" value="1"/>
</dbReference>
<dbReference type="EMBL" id="JARJBC010000016">
    <property type="protein sequence ID" value="MDF3292235.1"/>
    <property type="molecule type" value="Genomic_DNA"/>
</dbReference>
<dbReference type="PANTHER" id="PTHR43884">
    <property type="entry name" value="ACYL-COA DEHYDROGENASE"/>
    <property type="match status" value="1"/>
</dbReference>
<feature type="domain" description="Acyl-CoA oxidase/dehydrogenase middle" evidence="3">
    <location>
        <begin position="134"/>
        <end position="218"/>
    </location>
</feature>
<dbReference type="InterPro" id="IPR006091">
    <property type="entry name" value="Acyl-CoA_Oxase/DH_mid-dom"/>
</dbReference>
<feature type="domain" description="Acyl-CoA dehydrogenase/oxidase N-terminal" evidence="4">
    <location>
        <begin position="19"/>
        <end position="96"/>
    </location>
</feature>
<protein>
    <submittedName>
        <fullName evidence="6">Acyl-CoA/acyl-ACP dehydrogenase</fullName>
    </submittedName>
</protein>
<dbReference type="PANTHER" id="PTHR43884:SF25">
    <property type="entry name" value="ACYL-COA DEHYDROGENASE YDBM-RELATED"/>
    <property type="match status" value="1"/>
</dbReference>
<dbReference type="Gene3D" id="2.40.110.10">
    <property type="entry name" value="Butyryl-CoA Dehydrogenase, subunit A, domain 2"/>
    <property type="match status" value="1"/>
</dbReference>
<evidence type="ECO:0000256" key="1">
    <source>
        <dbReference type="ARBA" id="ARBA00022630"/>
    </source>
</evidence>
<dbReference type="Proteomes" id="UP001216579">
    <property type="component" value="Unassembled WGS sequence"/>
</dbReference>
<dbReference type="InterPro" id="IPR037069">
    <property type="entry name" value="AcylCoA_DH/ox_N_sf"/>
</dbReference>
<comment type="caution">
    <text evidence="6">The sequence shown here is derived from an EMBL/GenBank/DDBJ whole genome shotgun (WGS) entry which is preliminary data.</text>
</comment>
<dbReference type="Pfam" id="PF02770">
    <property type="entry name" value="Acyl-CoA_dh_M"/>
    <property type="match status" value="1"/>
</dbReference>
<dbReference type="SUPFAM" id="SSF47203">
    <property type="entry name" value="Acyl-CoA dehydrogenase C-terminal domain-like"/>
    <property type="match status" value="1"/>
</dbReference>
<keyword evidence="2" id="KW-0560">Oxidoreductase</keyword>
<reference evidence="6 7" key="1">
    <citation type="submission" date="2023-03" db="EMBL/GenBank/DDBJ databases">
        <title>Draft genome sequence of Streptomyces sp. RB6PN23 isolated from peat swamp forest in Thailand.</title>
        <authorList>
            <person name="Klaysubun C."/>
            <person name="Duangmal K."/>
        </authorList>
    </citation>
    <scope>NUCLEOTIDE SEQUENCE [LARGE SCALE GENOMIC DNA]</scope>
    <source>
        <strain evidence="6 7">RB6PN23</strain>
    </source>
</reference>
<dbReference type="PIRSF" id="PIRSF016578">
    <property type="entry name" value="HsaA"/>
    <property type="match status" value="1"/>
</dbReference>
<evidence type="ECO:0000313" key="6">
    <source>
        <dbReference type="EMBL" id="MDF3292235.1"/>
    </source>
</evidence>
<dbReference type="Pfam" id="PF08028">
    <property type="entry name" value="Acyl-CoA_dh_2"/>
    <property type="match status" value="1"/>
</dbReference>
<gene>
    <name evidence="6" type="ORF">P3G67_23965</name>
</gene>
<organism evidence="6 7">
    <name type="scientific">Streptomyces silvisoli</name>
    <dbReference type="NCBI Taxonomy" id="3034235"/>
    <lineage>
        <taxon>Bacteria</taxon>
        <taxon>Bacillati</taxon>
        <taxon>Actinomycetota</taxon>
        <taxon>Actinomycetes</taxon>
        <taxon>Kitasatosporales</taxon>
        <taxon>Streptomycetaceae</taxon>
        <taxon>Streptomyces</taxon>
    </lineage>
</organism>
<evidence type="ECO:0000259" key="5">
    <source>
        <dbReference type="Pfam" id="PF08028"/>
    </source>
</evidence>
<evidence type="ECO:0000259" key="3">
    <source>
        <dbReference type="Pfam" id="PF02770"/>
    </source>
</evidence>
<name>A0ABT5ZQY3_9ACTN</name>
<dbReference type="InterPro" id="IPR036250">
    <property type="entry name" value="AcylCo_DH-like_C"/>
</dbReference>
<sequence length="412" mass="43806">MKINLALRGGRFVTLAEELADRFRDRAAGFDERGEFPHRNIDELRESGYLGLTVPEELGGLGGDLTDMVVAQERLAAGCGSTALVVNMHLSMTGQLARAWRSTGNERAEELLRGAADGTVFLAGATAEPGHALVRSTGSKALRVDGGYLVSGKKTFGTGTAVATHLTSMAVYEDHPDGPQVLVFRIPADAPGLTVMTGTWHTSGMRATCSDNVELHDVEVPDDAVSLQFPEGHLDGTLLQTLWGWAMPSFGAVYLGIAVGALEECVRDVQRRGWQHRAFAQNTIAECEVLVETARAVIGRTAEEVMGNSLWTALDVQEGMARVITAKLVGTNNAVSIVDRVVQLVGSPALKAGSLYDRAQRDVRAGTMHPYSNADAQELISSTALGLPVAPVNPPMSTELATAADTAPHLAR</sequence>
<evidence type="ECO:0000313" key="7">
    <source>
        <dbReference type="Proteomes" id="UP001216579"/>
    </source>
</evidence>
<dbReference type="InterPro" id="IPR013786">
    <property type="entry name" value="AcylCoA_DH/ox_N"/>
</dbReference>
<evidence type="ECO:0000256" key="2">
    <source>
        <dbReference type="ARBA" id="ARBA00023002"/>
    </source>
</evidence>
<keyword evidence="7" id="KW-1185">Reference proteome</keyword>
<accession>A0ABT5ZQY3</accession>